<dbReference type="SUPFAM" id="SSF50486">
    <property type="entry name" value="FMT C-terminal domain-like"/>
    <property type="match status" value="1"/>
</dbReference>
<evidence type="ECO:0000256" key="6">
    <source>
        <dbReference type="ARBA" id="ARBA00022917"/>
    </source>
</evidence>
<evidence type="ECO:0000256" key="5">
    <source>
        <dbReference type="ARBA" id="ARBA00022679"/>
    </source>
</evidence>
<evidence type="ECO:0000256" key="8">
    <source>
        <dbReference type="ARBA" id="ARBA00023128"/>
    </source>
</evidence>
<comment type="similarity">
    <text evidence="2">Belongs to the Fmt family.</text>
</comment>
<keyword evidence="5" id="KW-0808">Transferase</keyword>
<reference evidence="13" key="2">
    <citation type="submission" date="2025-08" db="UniProtKB">
        <authorList>
            <consortium name="Ensembl"/>
        </authorList>
    </citation>
    <scope>IDENTIFICATION</scope>
</reference>
<dbReference type="Ensembl" id="ENSLACT00000019248.1">
    <property type="protein sequence ID" value="ENSLACP00000019115.1"/>
    <property type="gene ID" value="ENSLACG00000016817.1"/>
</dbReference>
<dbReference type="GO" id="GO:0004479">
    <property type="term" value="F:methionyl-tRNA formyltransferase activity"/>
    <property type="evidence" value="ECO:0007669"/>
    <property type="project" value="UniProtKB-EC"/>
</dbReference>
<dbReference type="GO" id="GO:0005739">
    <property type="term" value="C:mitochondrion"/>
    <property type="evidence" value="ECO:0007669"/>
    <property type="project" value="UniProtKB-SubCell"/>
</dbReference>
<evidence type="ECO:0000313" key="14">
    <source>
        <dbReference type="Proteomes" id="UP000008672"/>
    </source>
</evidence>
<dbReference type="SUPFAM" id="SSF53328">
    <property type="entry name" value="Formyltransferase"/>
    <property type="match status" value="1"/>
</dbReference>
<dbReference type="CDD" id="cd08646">
    <property type="entry name" value="FMT_core_Met-tRNA-FMT_N"/>
    <property type="match status" value="1"/>
</dbReference>
<feature type="domain" description="Formyl transferase N-terminal" evidence="11">
    <location>
        <begin position="133"/>
        <end position="234"/>
    </location>
</feature>
<dbReference type="InterPro" id="IPR002376">
    <property type="entry name" value="Formyl_transf_N"/>
</dbReference>
<dbReference type="PANTHER" id="PTHR11138:SF5">
    <property type="entry name" value="METHIONYL-TRNA FORMYLTRANSFERASE, MITOCHONDRIAL"/>
    <property type="match status" value="1"/>
</dbReference>
<protein>
    <recommendedName>
        <fullName evidence="4">Methionyl-tRNA formyltransferase, mitochondrial</fullName>
        <ecNumber evidence="3">2.1.2.9</ecNumber>
    </recommendedName>
</protein>
<dbReference type="PANTHER" id="PTHR11138">
    <property type="entry name" value="METHIONYL-TRNA FORMYLTRANSFERASE"/>
    <property type="match status" value="1"/>
</dbReference>
<dbReference type="Pfam" id="PF02911">
    <property type="entry name" value="Formyl_trans_C"/>
    <property type="match status" value="1"/>
</dbReference>
<dbReference type="Pfam" id="PF00551">
    <property type="entry name" value="Formyl_trans_N"/>
    <property type="match status" value="1"/>
</dbReference>
<evidence type="ECO:0000256" key="3">
    <source>
        <dbReference type="ARBA" id="ARBA00012261"/>
    </source>
</evidence>
<dbReference type="RefSeq" id="XP_005990184.1">
    <property type="nucleotide sequence ID" value="XM_005990122.3"/>
</dbReference>
<evidence type="ECO:0000259" key="11">
    <source>
        <dbReference type="Pfam" id="PF00551"/>
    </source>
</evidence>
<dbReference type="InParanoid" id="H3BB44"/>
<evidence type="ECO:0000256" key="4">
    <source>
        <dbReference type="ARBA" id="ARBA00014185"/>
    </source>
</evidence>
<comment type="catalytic activity">
    <reaction evidence="9">
        <text>L-methionyl-tRNA(fMet) + (6R)-10-formyltetrahydrofolate = N-formyl-L-methionyl-tRNA(fMet) + (6S)-5,6,7,8-tetrahydrofolate + H(+)</text>
        <dbReference type="Rhea" id="RHEA:24380"/>
        <dbReference type="Rhea" id="RHEA-COMP:9952"/>
        <dbReference type="Rhea" id="RHEA-COMP:9953"/>
        <dbReference type="ChEBI" id="CHEBI:15378"/>
        <dbReference type="ChEBI" id="CHEBI:57453"/>
        <dbReference type="ChEBI" id="CHEBI:78530"/>
        <dbReference type="ChEBI" id="CHEBI:78844"/>
        <dbReference type="ChEBI" id="CHEBI:195366"/>
        <dbReference type="EC" id="2.1.2.9"/>
    </reaction>
    <physiologicalReaction direction="left-to-right" evidence="9">
        <dbReference type="Rhea" id="RHEA:24381"/>
    </physiologicalReaction>
</comment>
<dbReference type="KEGG" id="lcm:102363899"/>
<keyword evidence="7" id="KW-0809">Transit peptide</keyword>
<dbReference type="EC" id="2.1.2.9" evidence="3"/>
<accession>H3BB44</accession>
<reference evidence="14" key="1">
    <citation type="submission" date="2011-08" db="EMBL/GenBank/DDBJ databases">
        <title>The draft genome of Latimeria chalumnae.</title>
        <authorList>
            <person name="Di Palma F."/>
            <person name="Alfoldi J."/>
            <person name="Johnson J."/>
            <person name="Berlin A."/>
            <person name="Gnerre S."/>
            <person name="Jaffe D."/>
            <person name="MacCallum I."/>
            <person name="Young S."/>
            <person name="Walker B.J."/>
            <person name="Lander E."/>
            <person name="Lindblad-Toh K."/>
        </authorList>
    </citation>
    <scope>NUCLEOTIDE SEQUENCE [LARGE SCALE GENOMIC DNA]</scope>
    <source>
        <strain evidence="14">Wild caught</strain>
    </source>
</reference>
<dbReference type="Bgee" id="ENSLACG00000016817">
    <property type="expression patterns" value="Expressed in chordate pharynx and 3 other cell types or tissues"/>
</dbReference>
<evidence type="ECO:0000256" key="10">
    <source>
        <dbReference type="ARBA" id="ARBA00057846"/>
    </source>
</evidence>
<dbReference type="EMBL" id="AFYH01023765">
    <property type="status" value="NOT_ANNOTATED_CDS"/>
    <property type="molecule type" value="Genomic_DNA"/>
</dbReference>
<dbReference type="NCBIfam" id="TIGR00460">
    <property type="entry name" value="fmt"/>
    <property type="match status" value="1"/>
</dbReference>
<dbReference type="InterPro" id="IPR005793">
    <property type="entry name" value="Formyl_trans_C"/>
</dbReference>
<keyword evidence="8" id="KW-0496">Mitochondrion</keyword>
<dbReference type="FunFam" id="3.40.50.12230:FF:000003">
    <property type="entry name" value="methionyl-tRNA formyltransferase, mitochondrial"/>
    <property type="match status" value="1"/>
</dbReference>
<proteinExistence type="inferred from homology"/>
<comment type="subcellular location">
    <subcellularLocation>
        <location evidence="1">Mitochondrion</location>
    </subcellularLocation>
</comment>
<dbReference type="InterPro" id="IPR041711">
    <property type="entry name" value="Met-tRNA-FMT_N"/>
</dbReference>
<feature type="domain" description="Formyl transferase C-terminal" evidence="12">
    <location>
        <begin position="258"/>
        <end position="365"/>
    </location>
</feature>
<dbReference type="InterPro" id="IPR005794">
    <property type="entry name" value="Fmt"/>
</dbReference>
<dbReference type="InterPro" id="IPR036477">
    <property type="entry name" value="Formyl_transf_N_sf"/>
</dbReference>
<evidence type="ECO:0000313" key="13">
    <source>
        <dbReference type="Ensembl" id="ENSLACP00000019115.1"/>
    </source>
</evidence>
<dbReference type="InterPro" id="IPR011034">
    <property type="entry name" value="Formyl_transferase-like_C_sf"/>
</dbReference>
<dbReference type="eggNOG" id="KOG3082">
    <property type="taxonomic scope" value="Eukaryota"/>
</dbReference>
<keyword evidence="6" id="KW-0648">Protein biosynthesis</keyword>
<dbReference type="GeneTree" id="ENSGT00390000017828"/>
<comment type="function">
    <text evidence="10">Methionyl-tRNA formyltransferase that formylates methionyl-tRNA in mitochondria and is crucial for translation initiation.</text>
</comment>
<dbReference type="GeneID" id="102363899"/>
<reference evidence="13" key="3">
    <citation type="submission" date="2025-09" db="UniProtKB">
        <authorList>
            <consortium name="Ensembl"/>
        </authorList>
    </citation>
    <scope>IDENTIFICATION</scope>
</reference>
<dbReference type="OMA" id="GASPIHE"/>
<dbReference type="Proteomes" id="UP000008672">
    <property type="component" value="Unassembled WGS sequence"/>
</dbReference>
<dbReference type="AlphaFoldDB" id="H3BB44"/>
<evidence type="ECO:0000256" key="2">
    <source>
        <dbReference type="ARBA" id="ARBA00010699"/>
    </source>
</evidence>
<organism evidence="13 14">
    <name type="scientific">Latimeria chalumnae</name>
    <name type="common">Coelacanth</name>
    <dbReference type="NCBI Taxonomy" id="7897"/>
    <lineage>
        <taxon>Eukaryota</taxon>
        <taxon>Metazoa</taxon>
        <taxon>Chordata</taxon>
        <taxon>Craniata</taxon>
        <taxon>Vertebrata</taxon>
        <taxon>Euteleostomi</taxon>
        <taxon>Coelacanthiformes</taxon>
        <taxon>Coelacanthidae</taxon>
        <taxon>Latimeria</taxon>
    </lineage>
</organism>
<evidence type="ECO:0000256" key="1">
    <source>
        <dbReference type="ARBA" id="ARBA00004173"/>
    </source>
</evidence>
<name>H3BB44_LATCH</name>
<gene>
    <name evidence="13" type="primary">MTFMT</name>
</gene>
<sequence>MRNLKIIGRVVHQSKGLIPSVCGQSELPLPQRHLTKSLWHLRACPSSPSHERQNNVRKKPPWRIMFFGTDAFAVESLNILNKSRDQKTERLVEKLEVVTLPSPCHKELPVRKYASENQIPVRVWPDVGPCDQFDVGVVVSFGRLLSDDLINKFSYGMLNVHPSLLPRWRGSAPVFHTVLQGDPVTGVTIMQIRPKRFDIGPILMQQECSVPPQCTAEELGAILAKIGAELLLSTLKNLPDRIKNKKEQPTEGVTFAPKINVAMSWINWEEQTSEQILRLQRAIGSRFLLRTLWMGNTVKLLDLVEKHEIPVFSDYDLKSSKRIPGSLWYHKASKTLLVLCKDDWVGIRAVMLKKKLSAADFYNGYLGQYSQQNSEDQGSKWHFQIYKPKTEEKKKLKRKAGL</sequence>
<dbReference type="CTD" id="123263"/>
<evidence type="ECO:0000256" key="9">
    <source>
        <dbReference type="ARBA" id="ARBA00052555"/>
    </source>
</evidence>
<dbReference type="STRING" id="7897.ENSLACP00000019115"/>
<dbReference type="HOGENOM" id="CLU_033347_0_0_1"/>
<dbReference type="OrthoDB" id="10268103at2759"/>
<keyword evidence="14" id="KW-1185">Reference proteome</keyword>
<dbReference type="FunCoup" id="H3BB44">
    <property type="interactions" value="543"/>
</dbReference>
<dbReference type="Gene3D" id="3.40.50.12230">
    <property type="match status" value="1"/>
</dbReference>
<evidence type="ECO:0000259" key="12">
    <source>
        <dbReference type="Pfam" id="PF02911"/>
    </source>
</evidence>
<evidence type="ECO:0000256" key="7">
    <source>
        <dbReference type="ARBA" id="ARBA00022946"/>
    </source>
</evidence>